<accession>A0A1Q9DYG6</accession>
<organism evidence="1 2">
    <name type="scientific">Symbiodinium microadriaticum</name>
    <name type="common">Dinoflagellate</name>
    <name type="synonym">Zooxanthella microadriatica</name>
    <dbReference type="NCBI Taxonomy" id="2951"/>
    <lineage>
        <taxon>Eukaryota</taxon>
        <taxon>Sar</taxon>
        <taxon>Alveolata</taxon>
        <taxon>Dinophyceae</taxon>
        <taxon>Suessiales</taxon>
        <taxon>Symbiodiniaceae</taxon>
        <taxon>Symbiodinium</taxon>
    </lineage>
</organism>
<gene>
    <name evidence="1" type="ORF">AK812_SmicGene17135</name>
</gene>
<dbReference type="Proteomes" id="UP000186817">
    <property type="component" value="Unassembled WGS sequence"/>
</dbReference>
<evidence type="ECO:0000313" key="1">
    <source>
        <dbReference type="EMBL" id="OLQ00234.1"/>
    </source>
</evidence>
<evidence type="ECO:0000313" key="2">
    <source>
        <dbReference type="Proteomes" id="UP000186817"/>
    </source>
</evidence>
<reference evidence="1 2" key="1">
    <citation type="submission" date="2016-02" db="EMBL/GenBank/DDBJ databases">
        <title>Genome analysis of coral dinoflagellate symbionts highlights evolutionary adaptations to a symbiotic lifestyle.</title>
        <authorList>
            <person name="Aranda M."/>
            <person name="Li Y."/>
            <person name="Liew Y.J."/>
            <person name="Baumgarten S."/>
            <person name="Simakov O."/>
            <person name="Wilson M."/>
            <person name="Piel J."/>
            <person name="Ashoor H."/>
            <person name="Bougouffa S."/>
            <person name="Bajic V.B."/>
            <person name="Ryu T."/>
            <person name="Ravasi T."/>
            <person name="Bayer T."/>
            <person name="Micklem G."/>
            <person name="Kim H."/>
            <person name="Bhak J."/>
            <person name="Lajeunesse T.C."/>
            <person name="Voolstra C.R."/>
        </authorList>
    </citation>
    <scope>NUCLEOTIDE SEQUENCE [LARGE SCALE GENOMIC DNA]</scope>
    <source>
        <strain evidence="1 2">CCMP2467</strain>
    </source>
</reference>
<comment type="caution">
    <text evidence="1">The sequence shown here is derived from an EMBL/GenBank/DDBJ whole genome shotgun (WGS) entry which is preliminary data.</text>
</comment>
<name>A0A1Q9DYG6_SYMMI</name>
<proteinExistence type="predicted"/>
<dbReference type="EMBL" id="LSRX01000334">
    <property type="protein sequence ID" value="OLQ00234.1"/>
    <property type="molecule type" value="Genomic_DNA"/>
</dbReference>
<protein>
    <submittedName>
        <fullName evidence="1">Uncharacterized protein</fullName>
    </submittedName>
</protein>
<sequence length="100" mass="11024">MSRKANTPAPAYAPVYVESKLLKLDDVSVAHDSGHRDIDDDRVLELFEKVILAGRWGQASLSRPKLRYTPDGRPMTAADGRSKLADGKHCVTALKILDHV</sequence>
<dbReference type="AlphaFoldDB" id="A0A1Q9DYG6"/>
<keyword evidence="2" id="KW-1185">Reference proteome</keyword>
<dbReference type="OrthoDB" id="407983at2759"/>